<feature type="compositionally biased region" description="Basic and acidic residues" evidence="1">
    <location>
        <begin position="30"/>
        <end position="40"/>
    </location>
</feature>
<protein>
    <submittedName>
        <fullName evidence="2">Uncharacterized protein</fullName>
    </submittedName>
</protein>
<feature type="compositionally biased region" description="Basic and acidic residues" evidence="1">
    <location>
        <begin position="66"/>
        <end position="101"/>
    </location>
</feature>
<sequence>MESNPRRVAAAERGETIGKPGQAPPLPLAPHDERRERGRGEAAGGRLGRGEAQSRGWRGNGGRGARWGDGDGKGTRDGHMPGGRHDGDPVRWGRQGERLGDGEQGAGQAGGHRKPAVSVGDDMLLEVERRCDLGSPMSLTASTTISWPPSLLSPDVPYEILRGRIAHGSLPSS</sequence>
<reference evidence="2" key="2">
    <citation type="submission" date="2005-04" db="EMBL/GenBank/DDBJ databases">
        <authorList>
            <person name="Buell C.R."/>
            <person name="Wing R.A."/>
            <person name="McCombie W.A."/>
            <person name="Ouyang S."/>
        </authorList>
    </citation>
    <scope>NUCLEOTIDE SEQUENCE</scope>
</reference>
<accession>Q2QVF0</accession>
<name>Q2QVF0_ORYSJ</name>
<evidence type="ECO:0000313" key="2">
    <source>
        <dbReference type="EMBL" id="ABA96328.1"/>
    </source>
</evidence>
<feature type="region of interest" description="Disordered" evidence="1">
    <location>
        <begin position="1"/>
        <end position="119"/>
    </location>
</feature>
<reference evidence="2" key="3">
    <citation type="submission" date="2006-01" db="EMBL/GenBank/DDBJ databases">
        <authorList>
            <person name="Buell R."/>
        </authorList>
    </citation>
    <scope>NUCLEOTIDE SEQUENCE</scope>
</reference>
<evidence type="ECO:0000256" key="1">
    <source>
        <dbReference type="SAM" id="MobiDB-lite"/>
    </source>
</evidence>
<organism evidence="2">
    <name type="scientific">Oryza sativa subsp. japonica</name>
    <name type="common">Rice</name>
    <dbReference type="NCBI Taxonomy" id="39947"/>
    <lineage>
        <taxon>Eukaryota</taxon>
        <taxon>Viridiplantae</taxon>
        <taxon>Streptophyta</taxon>
        <taxon>Embryophyta</taxon>
        <taxon>Tracheophyta</taxon>
        <taxon>Spermatophyta</taxon>
        <taxon>Magnoliopsida</taxon>
        <taxon>Liliopsida</taxon>
        <taxon>Poales</taxon>
        <taxon>Poaceae</taxon>
        <taxon>BOP clade</taxon>
        <taxon>Oryzoideae</taxon>
        <taxon>Oryzeae</taxon>
        <taxon>Oryzinae</taxon>
        <taxon>Oryza</taxon>
        <taxon>Oryza sativa</taxon>
    </lineage>
</organism>
<dbReference type="EMBL" id="DP000011">
    <property type="protein sequence ID" value="ABA96328.1"/>
    <property type="molecule type" value="Genomic_DNA"/>
</dbReference>
<gene>
    <name evidence="2" type="ordered locus">LOC_Os12g13040</name>
</gene>
<proteinExistence type="predicted"/>
<dbReference type="AlphaFoldDB" id="Q2QVF0"/>
<reference evidence="2" key="1">
    <citation type="journal article" date="2005" name="BMC Biol.">
        <title>The sequence of rice chromosomes 11 and 12, rich in disease resistance genes and recent gene duplications.</title>
        <authorList>
            <consortium name="The rice chromosomes 11 and 12 sequencing consortia"/>
        </authorList>
    </citation>
    <scope>NUCLEOTIDE SEQUENCE [LARGE SCALE GENOMIC DNA]</scope>
</reference>